<sequence>MRLPSSLSRPLALAMLAFAVAGVSGCKWFKKGAKGDYALAPEARPLEVPPDLNLPSTAGAMQLPATASAQPAGQAAAAGASVVPSASGFNVADSREQAFAKVGQALEGIEGVTIASRAQLLGTYDVAFEGSNFLVRVVGVEAGAYVSAVDPRGLPAAGEAPTKLMAELRARLGN</sequence>
<dbReference type="OrthoDB" id="5966071at2"/>
<reference evidence="1 2" key="1">
    <citation type="submission" date="2017-09" db="EMBL/GenBank/DDBJ databases">
        <authorList>
            <person name="Ehlers B."/>
            <person name="Leendertz F.H."/>
        </authorList>
    </citation>
    <scope>NUCLEOTIDE SEQUENCE [LARGE SCALE GENOMIC DNA]</scope>
    <source>
        <strain evidence="1 2">CGMCC 1.10978</strain>
    </source>
</reference>
<evidence type="ECO:0000313" key="2">
    <source>
        <dbReference type="Proteomes" id="UP000219374"/>
    </source>
</evidence>
<keyword evidence="2" id="KW-1185">Reference proteome</keyword>
<proteinExistence type="predicted"/>
<organism evidence="1 2">
    <name type="scientific">Pseudoxanthomonas wuyuanensis</name>
    <dbReference type="NCBI Taxonomy" id="1073196"/>
    <lineage>
        <taxon>Bacteria</taxon>
        <taxon>Pseudomonadati</taxon>
        <taxon>Pseudomonadota</taxon>
        <taxon>Gammaproteobacteria</taxon>
        <taxon>Lysobacterales</taxon>
        <taxon>Lysobacteraceae</taxon>
        <taxon>Pseudoxanthomonas</taxon>
    </lineage>
</organism>
<dbReference type="RefSeq" id="WP_097122495.1">
    <property type="nucleotide sequence ID" value="NZ_OCND01000006.1"/>
</dbReference>
<dbReference type="AlphaFoldDB" id="A0A286D9C0"/>
<name>A0A286D9C0_9GAMM</name>
<dbReference type="EMBL" id="OCND01000006">
    <property type="protein sequence ID" value="SOD55238.1"/>
    <property type="molecule type" value="Genomic_DNA"/>
</dbReference>
<dbReference type="Proteomes" id="UP000219374">
    <property type="component" value="Unassembled WGS sequence"/>
</dbReference>
<dbReference type="PROSITE" id="PS51257">
    <property type="entry name" value="PROKAR_LIPOPROTEIN"/>
    <property type="match status" value="1"/>
</dbReference>
<accession>A0A286D9C0</accession>
<gene>
    <name evidence="1" type="ORF">SAMN06296416_106206</name>
</gene>
<protein>
    <submittedName>
        <fullName evidence="1">Beta-barrel assembly machine subunit BamC</fullName>
    </submittedName>
</protein>
<evidence type="ECO:0000313" key="1">
    <source>
        <dbReference type="EMBL" id="SOD55238.1"/>
    </source>
</evidence>